<dbReference type="PANTHER" id="PTHR43147:SF2">
    <property type="entry name" value="NADP-DEPENDENT OXIDOREDUCTASE DOMAIN-CONTAINING PROTEIN"/>
    <property type="match status" value="1"/>
</dbReference>
<dbReference type="OrthoDB" id="686384at2759"/>
<dbReference type="Proteomes" id="UP000636709">
    <property type="component" value="Unassembled WGS sequence"/>
</dbReference>
<dbReference type="EMBL" id="JACEFO010002823">
    <property type="protein sequence ID" value="KAF8647882.1"/>
    <property type="molecule type" value="Genomic_DNA"/>
</dbReference>
<accession>A0A835DV83</accession>
<gene>
    <name evidence="1" type="ORF">HU200_065142</name>
</gene>
<proteinExistence type="predicted"/>
<comment type="caution">
    <text evidence="1">The sequence shown here is derived from an EMBL/GenBank/DDBJ whole genome shotgun (WGS) entry which is preliminary data.</text>
</comment>
<protein>
    <submittedName>
        <fullName evidence="1">Uncharacterized protein</fullName>
    </submittedName>
</protein>
<organism evidence="1 2">
    <name type="scientific">Digitaria exilis</name>
    <dbReference type="NCBI Taxonomy" id="1010633"/>
    <lineage>
        <taxon>Eukaryota</taxon>
        <taxon>Viridiplantae</taxon>
        <taxon>Streptophyta</taxon>
        <taxon>Embryophyta</taxon>
        <taxon>Tracheophyta</taxon>
        <taxon>Spermatophyta</taxon>
        <taxon>Magnoliopsida</taxon>
        <taxon>Liliopsida</taxon>
        <taxon>Poales</taxon>
        <taxon>Poaceae</taxon>
        <taxon>PACMAD clade</taxon>
        <taxon>Panicoideae</taxon>
        <taxon>Panicodae</taxon>
        <taxon>Paniceae</taxon>
        <taxon>Anthephorinae</taxon>
        <taxon>Digitaria</taxon>
    </lineage>
</organism>
<keyword evidence="2" id="KW-1185">Reference proteome</keyword>
<sequence>MAAATSCLVPPARLAPLARLRRRCWHRRRLAPPRCAAAAAADGRKTTVESKAGDALEVCRVLNGMWQVSGTSWGRADPAAAVDAMLRYADGGLATFDMADICKEIVVRPSQSPVLDQAGSRLSRRHVRAPFTLCSGFGICFYAFILTREN</sequence>
<dbReference type="AlphaFoldDB" id="A0A835DV83"/>
<reference evidence="1" key="1">
    <citation type="submission" date="2020-07" db="EMBL/GenBank/DDBJ databases">
        <title>Genome sequence and genetic diversity analysis of an under-domesticated orphan crop, white fonio (Digitaria exilis).</title>
        <authorList>
            <person name="Bennetzen J.L."/>
            <person name="Chen S."/>
            <person name="Ma X."/>
            <person name="Wang X."/>
            <person name="Yssel A.E.J."/>
            <person name="Chaluvadi S.R."/>
            <person name="Johnson M."/>
            <person name="Gangashetty P."/>
            <person name="Hamidou F."/>
            <person name="Sanogo M.D."/>
            <person name="Zwaenepoel A."/>
            <person name="Wallace J."/>
            <person name="Van De Peer Y."/>
            <person name="Van Deynze A."/>
        </authorList>
    </citation>
    <scope>NUCLEOTIDE SEQUENCE</scope>
    <source>
        <tissue evidence="1">Leaves</tissue>
    </source>
</reference>
<dbReference type="PANTHER" id="PTHR43147">
    <property type="entry name" value="PROTEIN TAS"/>
    <property type="match status" value="1"/>
</dbReference>
<evidence type="ECO:0000313" key="2">
    <source>
        <dbReference type="Proteomes" id="UP000636709"/>
    </source>
</evidence>
<name>A0A835DV83_9POAL</name>
<evidence type="ECO:0000313" key="1">
    <source>
        <dbReference type="EMBL" id="KAF8647882.1"/>
    </source>
</evidence>